<evidence type="ECO:0000313" key="2">
    <source>
        <dbReference type="Proteomes" id="UP001163823"/>
    </source>
</evidence>
<dbReference type="AlphaFoldDB" id="A0AAD7LKB9"/>
<dbReference type="Proteomes" id="UP001163823">
    <property type="component" value="Chromosome 8"/>
</dbReference>
<sequence>MERSNSEEEGGGGGGLLSCWGHVKLKLLPLTKRGIKISKQRSSTYKPVGRFRYDPLSYAQNFDEGLMNEDEESLTLSFSARFAAPSSTKSLGDKVMIS</sequence>
<protein>
    <submittedName>
        <fullName evidence="1">Late embryogenesis abundant protein, LEA-14</fullName>
    </submittedName>
</protein>
<reference evidence="1" key="1">
    <citation type="journal article" date="2023" name="Science">
        <title>Elucidation of the pathway for biosynthesis of saponin adjuvants from the soapbark tree.</title>
        <authorList>
            <person name="Reed J."/>
            <person name="Orme A."/>
            <person name="El-Demerdash A."/>
            <person name="Owen C."/>
            <person name="Martin L.B.B."/>
            <person name="Misra R.C."/>
            <person name="Kikuchi S."/>
            <person name="Rejzek M."/>
            <person name="Martin A.C."/>
            <person name="Harkess A."/>
            <person name="Leebens-Mack J."/>
            <person name="Louveau T."/>
            <person name="Stephenson M.J."/>
            <person name="Osbourn A."/>
        </authorList>
    </citation>
    <scope>NUCLEOTIDE SEQUENCE</scope>
    <source>
        <strain evidence="1">S10</strain>
    </source>
</reference>
<comment type="caution">
    <text evidence="1">The sequence shown here is derived from an EMBL/GenBank/DDBJ whole genome shotgun (WGS) entry which is preliminary data.</text>
</comment>
<dbReference type="PANTHER" id="PTHR33168">
    <property type="entry name" value="STRESS INDUCED PROTEIN-RELATED"/>
    <property type="match status" value="1"/>
</dbReference>
<accession>A0AAD7LKB9</accession>
<gene>
    <name evidence="1" type="ORF">O6P43_019543</name>
</gene>
<organism evidence="1 2">
    <name type="scientific">Quillaja saponaria</name>
    <name type="common">Soap bark tree</name>
    <dbReference type="NCBI Taxonomy" id="32244"/>
    <lineage>
        <taxon>Eukaryota</taxon>
        <taxon>Viridiplantae</taxon>
        <taxon>Streptophyta</taxon>
        <taxon>Embryophyta</taxon>
        <taxon>Tracheophyta</taxon>
        <taxon>Spermatophyta</taxon>
        <taxon>Magnoliopsida</taxon>
        <taxon>eudicotyledons</taxon>
        <taxon>Gunneridae</taxon>
        <taxon>Pentapetalae</taxon>
        <taxon>rosids</taxon>
        <taxon>fabids</taxon>
        <taxon>Fabales</taxon>
        <taxon>Quillajaceae</taxon>
        <taxon>Quillaja</taxon>
    </lineage>
</organism>
<keyword evidence="2" id="KW-1185">Reference proteome</keyword>
<proteinExistence type="predicted"/>
<evidence type="ECO:0000313" key="1">
    <source>
        <dbReference type="EMBL" id="KAJ7958891.1"/>
    </source>
</evidence>
<dbReference type="EMBL" id="JARAOO010000008">
    <property type="protein sequence ID" value="KAJ7958891.1"/>
    <property type="molecule type" value="Genomic_DNA"/>
</dbReference>
<name>A0AAD7LKB9_QUISA</name>
<dbReference type="KEGG" id="qsa:O6P43_019543"/>